<dbReference type="InterPro" id="IPR045155">
    <property type="entry name" value="Beta-lactam_cat"/>
</dbReference>
<dbReference type="SUPFAM" id="SSF56601">
    <property type="entry name" value="beta-lactamase/transpeptidase-like"/>
    <property type="match status" value="1"/>
</dbReference>
<keyword evidence="3" id="KW-1185">Reference proteome</keyword>
<dbReference type="EMBL" id="JBHRZG010000009">
    <property type="protein sequence ID" value="MFC3832880.1"/>
    <property type="molecule type" value="Genomic_DNA"/>
</dbReference>
<proteinExistence type="predicted"/>
<dbReference type="GO" id="GO:0016787">
    <property type="term" value="F:hydrolase activity"/>
    <property type="evidence" value="ECO:0007669"/>
    <property type="project" value="UniProtKB-KW"/>
</dbReference>
<dbReference type="PANTHER" id="PTHR35333">
    <property type="entry name" value="BETA-LACTAMASE"/>
    <property type="match status" value="1"/>
</dbReference>
<name>A0ABV7Z789_9DEIO</name>
<dbReference type="PANTHER" id="PTHR35333:SF3">
    <property type="entry name" value="BETA-LACTAMASE-TYPE TRANSPEPTIDASE FOLD CONTAINING PROTEIN"/>
    <property type="match status" value="1"/>
</dbReference>
<dbReference type="InterPro" id="IPR000871">
    <property type="entry name" value="Beta-lactam_class-A"/>
</dbReference>
<dbReference type="Proteomes" id="UP001595803">
    <property type="component" value="Unassembled WGS sequence"/>
</dbReference>
<reference evidence="3" key="1">
    <citation type="journal article" date="2019" name="Int. J. Syst. Evol. Microbiol.">
        <title>The Global Catalogue of Microorganisms (GCM) 10K type strain sequencing project: providing services to taxonomists for standard genome sequencing and annotation.</title>
        <authorList>
            <consortium name="The Broad Institute Genomics Platform"/>
            <consortium name="The Broad Institute Genome Sequencing Center for Infectious Disease"/>
            <person name="Wu L."/>
            <person name="Ma J."/>
        </authorList>
    </citation>
    <scope>NUCLEOTIDE SEQUENCE [LARGE SCALE GENOMIC DNA]</scope>
    <source>
        <strain evidence="3">CCTCC AB 2017081</strain>
    </source>
</reference>
<keyword evidence="2" id="KW-0378">Hydrolase</keyword>
<dbReference type="Pfam" id="PF13354">
    <property type="entry name" value="Beta-lactamase2"/>
    <property type="match status" value="1"/>
</dbReference>
<gene>
    <name evidence="2" type="ORF">ACFOSB_08425</name>
</gene>
<dbReference type="InterPro" id="IPR012338">
    <property type="entry name" value="Beta-lactam/transpept-like"/>
</dbReference>
<comment type="caution">
    <text evidence="2">The sequence shown here is derived from an EMBL/GenBank/DDBJ whole genome shotgun (WGS) entry which is preliminary data.</text>
</comment>
<evidence type="ECO:0000259" key="1">
    <source>
        <dbReference type="Pfam" id="PF13354"/>
    </source>
</evidence>
<dbReference type="RefSeq" id="WP_322474769.1">
    <property type="nucleotide sequence ID" value="NZ_JBHRZG010000009.1"/>
</dbReference>
<accession>A0ABV7Z789</accession>
<dbReference type="Gene3D" id="3.40.710.10">
    <property type="entry name" value="DD-peptidase/beta-lactamase superfamily"/>
    <property type="match status" value="1"/>
</dbReference>
<evidence type="ECO:0000313" key="2">
    <source>
        <dbReference type="EMBL" id="MFC3832880.1"/>
    </source>
</evidence>
<feature type="domain" description="Beta-lactamase class A catalytic" evidence="1">
    <location>
        <begin position="124"/>
        <end position="219"/>
    </location>
</feature>
<protein>
    <submittedName>
        <fullName evidence="2">Serine hydrolase</fullName>
    </submittedName>
</protein>
<sequence length="377" mass="43349">MTQHGEAALLYEIFSGKRIIDFFSNATKTTVDVIEIQEKLEKILQMSGKLLSVEPSGDLWRVNFRTRVLLVRIVVNALMKISDLRVISMMDVCESIDSICDEIRDFGDCVSFSITRNGLEVQNHRVDSQMQIASLFKLFIAREYLDLKKNYSDFDNRIIKIDSAMVSLQTGILQDFPDKTYINYNMIFNLMLCLSDNTAADMLLDIVGRSSIEKYLSESSIPAMKTRECYVMNTYYEKYADLWFASDYHTRLKVLASTPYDTPSILHFYREMIGTPIGWYSTAKKINNVMSDLIECSILGFGKPPIIFDVNRFTFFRYKGGSSPGVYAVSISLKCHSSDLYTMTFILNNFLSHMDFDTMQRKLIALIRKMSYSLEMA</sequence>
<organism evidence="2 3">
    <name type="scientific">Deinococcus rufus</name>
    <dbReference type="NCBI Taxonomy" id="2136097"/>
    <lineage>
        <taxon>Bacteria</taxon>
        <taxon>Thermotogati</taxon>
        <taxon>Deinococcota</taxon>
        <taxon>Deinococci</taxon>
        <taxon>Deinococcales</taxon>
        <taxon>Deinococcaceae</taxon>
        <taxon>Deinococcus</taxon>
    </lineage>
</organism>
<evidence type="ECO:0000313" key="3">
    <source>
        <dbReference type="Proteomes" id="UP001595803"/>
    </source>
</evidence>